<dbReference type="AlphaFoldDB" id="A0A1S4BU67"/>
<sequence>MFCNYCKKSGYLIEKCYKLHGFPPSFKFTKQKRTYGNAQGSANTAFEIEEGGSFETNLAVNTMSIVQGFSKEQCDKLIHLLQNLHAGQGVSSDFEANVTANMAGQRLLSRRELNQIPSSISL</sequence>
<dbReference type="PANTHER" id="PTHR34222">
    <property type="entry name" value="GAG_PRE-INTEGRS DOMAIN-CONTAINING PROTEIN"/>
    <property type="match status" value="1"/>
</dbReference>
<proteinExistence type="predicted"/>
<organism evidence="1">
    <name type="scientific">Nicotiana tabacum</name>
    <name type="common">Common tobacco</name>
    <dbReference type="NCBI Taxonomy" id="4097"/>
    <lineage>
        <taxon>Eukaryota</taxon>
        <taxon>Viridiplantae</taxon>
        <taxon>Streptophyta</taxon>
        <taxon>Embryophyta</taxon>
        <taxon>Tracheophyta</taxon>
        <taxon>Spermatophyta</taxon>
        <taxon>Magnoliopsida</taxon>
        <taxon>eudicotyledons</taxon>
        <taxon>Gunneridae</taxon>
        <taxon>Pentapetalae</taxon>
        <taxon>asterids</taxon>
        <taxon>lamiids</taxon>
        <taxon>Solanales</taxon>
        <taxon>Solanaceae</taxon>
        <taxon>Nicotianoideae</taxon>
        <taxon>Nicotianeae</taxon>
        <taxon>Nicotiana</taxon>
    </lineage>
</organism>
<dbReference type="KEGG" id="nta:107811945"/>
<evidence type="ECO:0000313" key="1">
    <source>
        <dbReference type="RefSeq" id="XP_016492417.1"/>
    </source>
</evidence>
<dbReference type="RefSeq" id="XP_016492417.1">
    <property type="nucleotide sequence ID" value="XM_016636931.1"/>
</dbReference>
<protein>
    <submittedName>
        <fullName evidence="1">Uncharacterized protein isoform X1</fullName>
    </submittedName>
</protein>
<dbReference type="OrthoDB" id="1284351at2759"/>
<gene>
    <name evidence="1" type="primary">LOC107811945</name>
</gene>
<dbReference type="PANTHER" id="PTHR34222:SF33">
    <property type="entry name" value="RETROTRANSPOSON GAG DOMAIN-CONTAINING PROTEIN"/>
    <property type="match status" value="1"/>
</dbReference>
<reference evidence="1" key="1">
    <citation type="submission" date="2025-08" db="UniProtKB">
        <authorList>
            <consortium name="RefSeq"/>
        </authorList>
    </citation>
    <scope>IDENTIFICATION</scope>
</reference>
<dbReference type="PaxDb" id="4097-A0A1S4BU67"/>
<name>A0A1S4BU67_TOBAC</name>
<accession>A0A1S4BU67</accession>